<name>A0A0A2VTD1_BEABA</name>
<dbReference type="Proteomes" id="UP000030106">
    <property type="component" value="Unassembled WGS sequence"/>
</dbReference>
<evidence type="ECO:0008006" key="4">
    <source>
        <dbReference type="Google" id="ProtNLM"/>
    </source>
</evidence>
<protein>
    <recommendedName>
        <fullName evidence="4">Lipoprotein</fullName>
    </recommendedName>
</protein>
<feature type="chain" id="PRO_5002006709" description="Lipoprotein" evidence="1">
    <location>
        <begin position="20"/>
        <end position="169"/>
    </location>
</feature>
<keyword evidence="1" id="KW-0732">Signal</keyword>
<feature type="signal peptide" evidence="1">
    <location>
        <begin position="1"/>
        <end position="19"/>
    </location>
</feature>
<dbReference type="EMBL" id="ANFO01000239">
    <property type="protein sequence ID" value="KGQ11141.1"/>
    <property type="molecule type" value="Genomic_DNA"/>
</dbReference>
<dbReference type="AlphaFoldDB" id="A0A0A2VTD1"/>
<evidence type="ECO:0000313" key="2">
    <source>
        <dbReference type="EMBL" id="KGQ11141.1"/>
    </source>
</evidence>
<organism evidence="2 3">
    <name type="scientific">Beauveria bassiana D1-5</name>
    <dbReference type="NCBI Taxonomy" id="1245745"/>
    <lineage>
        <taxon>Eukaryota</taxon>
        <taxon>Fungi</taxon>
        <taxon>Dikarya</taxon>
        <taxon>Ascomycota</taxon>
        <taxon>Pezizomycotina</taxon>
        <taxon>Sordariomycetes</taxon>
        <taxon>Hypocreomycetidae</taxon>
        <taxon>Hypocreales</taxon>
        <taxon>Cordycipitaceae</taxon>
        <taxon>Beauveria</taxon>
    </lineage>
</organism>
<sequence length="169" mass="19204">MIKRKLIALLPVIITGCSASDSQIRQLYATHYAQPDAYVQAYKQKIQGMDVNALAAYAAAEDKKRMRGQDRLRVDEVITVEAIRAKGNKVVYDYSLSEKWAAMPPAKQLETQTTMQKDLIYRTCSLKTVQLAQDKGLEEEHNYYSHYADKLAFTLRTSTQICKSNGFRS</sequence>
<gene>
    <name evidence="2" type="ORF">BBAD15_g3154</name>
</gene>
<dbReference type="PROSITE" id="PS51257">
    <property type="entry name" value="PROKAR_LIPOPROTEIN"/>
    <property type="match status" value="1"/>
</dbReference>
<evidence type="ECO:0000313" key="3">
    <source>
        <dbReference type="Proteomes" id="UP000030106"/>
    </source>
</evidence>
<proteinExistence type="predicted"/>
<reference evidence="2 3" key="1">
    <citation type="submission" date="2012-10" db="EMBL/GenBank/DDBJ databases">
        <title>Genome sequencing and analysis of entomopathogenic fungi Beauveria bassiana D1-5.</title>
        <authorList>
            <person name="Li Q."/>
            <person name="Wang L."/>
            <person name="Zhang Z."/>
            <person name="Wang Q."/>
            <person name="Ren J."/>
            <person name="Wang M."/>
            <person name="Xu W."/>
            <person name="Wang J."/>
            <person name="Lu Y."/>
            <person name="Du Q."/>
            <person name="Sun Z."/>
        </authorList>
    </citation>
    <scope>NUCLEOTIDE SEQUENCE [LARGE SCALE GENOMIC DNA]</scope>
    <source>
        <strain evidence="2 3">D1-5</strain>
    </source>
</reference>
<dbReference type="HOGENOM" id="CLU_1601224_0_0_1"/>
<comment type="caution">
    <text evidence="2">The sequence shown here is derived from an EMBL/GenBank/DDBJ whole genome shotgun (WGS) entry which is preliminary data.</text>
</comment>
<accession>A0A0A2VTD1</accession>
<evidence type="ECO:0000256" key="1">
    <source>
        <dbReference type="SAM" id="SignalP"/>
    </source>
</evidence>